<keyword evidence="8" id="KW-1185">Reference proteome</keyword>
<keyword evidence="3 6" id="KW-0812">Transmembrane</keyword>
<dbReference type="RefSeq" id="WP_054430612.1">
    <property type="nucleotide sequence ID" value="NZ_CADIJR010000054.1"/>
</dbReference>
<accession>A0A6J5AZ22</accession>
<dbReference type="EMBL" id="CADIJR010000054">
    <property type="protein sequence ID" value="CAB3684762.1"/>
    <property type="molecule type" value="Genomic_DNA"/>
</dbReference>
<dbReference type="GO" id="GO:0016020">
    <property type="term" value="C:membrane"/>
    <property type="evidence" value="ECO:0007669"/>
    <property type="project" value="UniProtKB-SubCell"/>
</dbReference>
<organism evidence="7 8">
    <name type="scientific">Achromobacter insuavis</name>
    <dbReference type="NCBI Taxonomy" id="1287735"/>
    <lineage>
        <taxon>Bacteria</taxon>
        <taxon>Pseudomonadati</taxon>
        <taxon>Pseudomonadota</taxon>
        <taxon>Betaproteobacteria</taxon>
        <taxon>Burkholderiales</taxon>
        <taxon>Alcaligenaceae</taxon>
        <taxon>Achromobacter</taxon>
    </lineage>
</organism>
<feature type="transmembrane region" description="Helical" evidence="6">
    <location>
        <begin position="289"/>
        <end position="308"/>
    </location>
</feature>
<comment type="subcellular location">
    <subcellularLocation>
        <location evidence="1">Membrane</location>
        <topology evidence="1">Multi-pass membrane protein</topology>
    </subcellularLocation>
</comment>
<dbReference type="Pfam" id="PF07690">
    <property type="entry name" value="MFS_1"/>
    <property type="match status" value="1"/>
</dbReference>
<feature type="transmembrane region" description="Helical" evidence="6">
    <location>
        <begin position="224"/>
        <end position="250"/>
    </location>
</feature>
<feature type="transmembrane region" description="Helical" evidence="6">
    <location>
        <begin position="381"/>
        <end position="403"/>
    </location>
</feature>
<dbReference type="Gene3D" id="1.20.1250.20">
    <property type="entry name" value="MFS general substrate transporter like domains"/>
    <property type="match status" value="2"/>
</dbReference>
<feature type="transmembrane region" description="Helical" evidence="6">
    <location>
        <begin position="104"/>
        <end position="131"/>
    </location>
</feature>
<dbReference type="GeneID" id="92900323"/>
<proteinExistence type="predicted"/>
<reference evidence="7 8" key="1">
    <citation type="submission" date="2020-04" db="EMBL/GenBank/DDBJ databases">
        <authorList>
            <person name="De Canck E."/>
        </authorList>
    </citation>
    <scope>NUCLEOTIDE SEQUENCE [LARGE SCALE GENOMIC DNA]</scope>
    <source>
        <strain evidence="7 8">LMG 26845</strain>
    </source>
</reference>
<evidence type="ECO:0000256" key="4">
    <source>
        <dbReference type="ARBA" id="ARBA00022989"/>
    </source>
</evidence>
<dbReference type="InterPro" id="IPR036259">
    <property type="entry name" value="MFS_trans_sf"/>
</dbReference>
<evidence type="ECO:0000256" key="5">
    <source>
        <dbReference type="ARBA" id="ARBA00023136"/>
    </source>
</evidence>
<name>A0A6J5AZ22_9BURK</name>
<feature type="transmembrane region" description="Helical" evidence="6">
    <location>
        <begin position="143"/>
        <end position="163"/>
    </location>
</feature>
<keyword evidence="4 6" id="KW-1133">Transmembrane helix</keyword>
<evidence type="ECO:0000256" key="2">
    <source>
        <dbReference type="ARBA" id="ARBA00022448"/>
    </source>
</evidence>
<feature type="transmembrane region" description="Helical" evidence="6">
    <location>
        <begin position="354"/>
        <end position="375"/>
    </location>
</feature>
<evidence type="ECO:0000313" key="7">
    <source>
        <dbReference type="EMBL" id="CAB3684762.1"/>
    </source>
</evidence>
<sequence length="411" mass="43230">MATQRSSDRRSQFVALGLMYFAQGLPSGLAFNALGVLIRDGGHSVSDVSLTGLAFLPWALKFLWAGPIENWCARRSHAYVVGATQWLAIVLCLLLANFPPSTELYLCVAGAVALNLVCATQDIVTNAYAVARMRGRTAGAANAIQVSAFIGGMLAGGGGLLVVYQHWGWAVAMQGLAGLMLLLYLPLLLGRRWRQPPATAAEGDPAPGPEGRVRLRDLREHRDLGWALLIAILFKCAGTAVATLLQPWLIDHGMSVAQAGGLQVSNLVASAVGGVVIGIPLIRWLGDRGAVLASLAGATLLLGTAWGLQAAQVSDVRVIFAAFAVQSLAEGAMYVTVWALFMNWASPRRPGTDYTVMQCCESLSNAAAAAVIGGLGQALGYRYAFGLAWAAALVALLLIALGLRRLEGAAR</sequence>
<dbReference type="PANTHER" id="PTHR12778">
    <property type="entry name" value="SOLUTE CARRIER FAMILY 33 ACETYL-COA TRANSPORTER -RELATED"/>
    <property type="match status" value="1"/>
</dbReference>
<protein>
    <submittedName>
        <fullName evidence="7">Anhydromuropeptide permease</fullName>
    </submittedName>
</protein>
<dbReference type="PANTHER" id="PTHR12778:SF10">
    <property type="entry name" value="MAJOR FACILITATOR SUPERFAMILY DOMAIN-CONTAINING PROTEIN 3"/>
    <property type="match status" value="1"/>
</dbReference>
<feature type="transmembrane region" description="Helical" evidence="6">
    <location>
        <begin position="78"/>
        <end position="98"/>
    </location>
</feature>
<gene>
    <name evidence="7" type="primary">ampG_3</name>
    <name evidence="7" type="ORF">LMG26845_04444</name>
</gene>
<feature type="transmembrane region" description="Helical" evidence="6">
    <location>
        <begin position="262"/>
        <end position="282"/>
    </location>
</feature>
<evidence type="ECO:0000313" key="8">
    <source>
        <dbReference type="Proteomes" id="UP000507979"/>
    </source>
</evidence>
<dbReference type="InterPro" id="IPR011701">
    <property type="entry name" value="MFS"/>
</dbReference>
<feature type="transmembrane region" description="Helical" evidence="6">
    <location>
        <begin position="320"/>
        <end position="342"/>
    </location>
</feature>
<evidence type="ECO:0000256" key="1">
    <source>
        <dbReference type="ARBA" id="ARBA00004141"/>
    </source>
</evidence>
<dbReference type="AlphaFoldDB" id="A0A6J5AZ22"/>
<evidence type="ECO:0000256" key="3">
    <source>
        <dbReference type="ARBA" id="ARBA00022692"/>
    </source>
</evidence>
<feature type="transmembrane region" description="Helical" evidence="6">
    <location>
        <begin position="48"/>
        <end position="66"/>
    </location>
</feature>
<dbReference type="GO" id="GO:0022857">
    <property type="term" value="F:transmembrane transporter activity"/>
    <property type="evidence" value="ECO:0007669"/>
    <property type="project" value="InterPro"/>
</dbReference>
<dbReference type="Proteomes" id="UP000507979">
    <property type="component" value="Unassembled WGS sequence"/>
</dbReference>
<evidence type="ECO:0000256" key="6">
    <source>
        <dbReference type="SAM" id="Phobius"/>
    </source>
</evidence>
<keyword evidence="2" id="KW-0813">Transport</keyword>
<feature type="transmembrane region" description="Helical" evidence="6">
    <location>
        <begin position="169"/>
        <end position="189"/>
    </location>
</feature>
<feature type="transmembrane region" description="Helical" evidence="6">
    <location>
        <begin position="12"/>
        <end position="36"/>
    </location>
</feature>
<dbReference type="SUPFAM" id="SSF103473">
    <property type="entry name" value="MFS general substrate transporter"/>
    <property type="match status" value="1"/>
</dbReference>
<keyword evidence="5 6" id="KW-0472">Membrane</keyword>
<dbReference type="InterPro" id="IPR004752">
    <property type="entry name" value="AmpG_permease/AT-1"/>
</dbReference>